<sequence length="60" mass="6738">MGNHIGLTITRDIEMEAVIEFRKALLTLVMVIVVVMALWQKVGMKSTACSNRTTETSWNV</sequence>
<name>A0A6J5Y8C9_PRUAR</name>
<evidence type="ECO:0000313" key="2">
    <source>
        <dbReference type="EMBL" id="CAB4320195.1"/>
    </source>
</evidence>
<evidence type="ECO:0000313" key="3">
    <source>
        <dbReference type="Proteomes" id="UP000507245"/>
    </source>
</evidence>
<keyword evidence="1" id="KW-0472">Membrane</keyword>
<accession>A0A6J5Y8C9</accession>
<dbReference type="AlphaFoldDB" id="A0A6J5Y8C9"/>
<keyword evidence="1" id="KW-0812">Transmembrane</keyword>
<evidence type="ECO:0000256" key="1">
    <source>
        <dbReference type="SAM" id="Phobius"/>
    </source>
</evidence>
<keyword evidence="3" id="KW-1185">Reference proteome</keyword>
<dbReference type="Proteomes" id="UP000507245">
    <property type="component" value="Unassembled WGS sequence"/>
</dbReference>
<gene>
    <name evidence="2" type="ORF">ORAREDHAP_LOCUS48817</name>
</gene>
<organism evidence="2 3">
    <name type="scientific">Prunus armeniaca</name>
    <name type="common">Apricot</name>
    <name type="synonym">Armeniaca vulgaris</name>
    <dbReference type="NCBI Taxonomy" id="36596"/>
    <lineage>
        <taxon>Eukaryota</taxon>
        <taxon>Viridiplantae</taxon>
        <taxon>Streptophyta</taxon>
        <taxon>Embryophyta</taxon>
        <taxon>Tracheophyta</taxon>
        <taxon>Spermatophyta</taxon>
        <taxon>Magnoliopsida</taxon>
        <taxon>eudicotyledons</taxon>
        <taxon>Gunneridae</taxon>
        <taxon>Pentapetalae</taxon>
        <taxon>rosids</taxon>
        <taxon>fabids</taxon>
        <taxon>Rosales</taxon>
        <taxon>Rosaceae</taxon>
        <taxon>Amygdaloideae</taxon>
        <taxon>Amygdaleae</taxon>
        <taxon>Prunus</taxon>
    </lineage>
</organism>
<proteinExistence type="predicted"/>
<protein>
    <submittedName>
        <fullName evidence="2">Uncharacterized protein</fullName>
    </submittedName>
</protein>
<feature type="transmembrane region" description="Helical" evidence="1">
    <location>
        <begin position="21"/>
        <end position="39"/>
    </location>
</feature>
<dbReference type="EMBL" id="CAEKKB010000008">
    <property type="protein sequence ID" value="CAB4320195.1"/>
    <property type="molecule type" value="Genomic_DNA"/>
</dbReference>
<keyword evidence="1" id="KW-1133">Transmembrane helix</keyword>
<reference evidence="3" key="1">
    <citation type="journal article" date="2020" name="Genome Biol.">
        <title>Gamete binning: chromosome-level and haplotype-resolved genome assembly enabled by high-throughput single-cell sequencing of gamete genomes.</title>
        <authorList>
            <person name="Campoy J.A."/>
            <person name="Sun H."/>
            <person name="Goel M."/>
            <person name="Jiao W.-B."/>
            <person name="Folz-Donahue K."/>
            <person name="Wang N."/>
            <person name="Rubio M."/>
            <person name="Liu C."/>
            <person name="Kukat C."/>
            <person name="Ruiz D."/>
            <person name="Huettel B."/>
            <person name="Schneeberger K."/>
        </authorList>
    </citation>
    <scope>NUCLEOTIDE SEQUENCE [LARGE SCALE GENOMIC DNA]</scope>
    <source>
        <strain evidence="3">cv. Rojo Pasion</strain>
    </source>
</reference>